<evidence type="ECO:0000313" key="3">
    <source>
        <dbReference type="Proteomes" id="UP000077868"/>
    </source>
</evidence>
<accession>A0A1A9GNK6</accession>
<reference evidence="2 3" key="1">
    <citation type="submission" date="2016-03" db="EMBL/GenBank/DDBJ databases">
        <title>Complete genome sequence of a soil Actinobacterium, Nocardioides dokdonensis FR1436.</title>
        <authorList>
            <person name="Kwon S.-K."/>
            <person name="Kim K."/>
            <person name="Kim J.F."/>
        </authorList>
    </citation>
    <scope>NUCLEOTIDE SEQUENCE [LARGE SCALE GENOMIC DNA]</scope>
    <source>
        <strain evidence="2 3">FR1436</strain>
    </source>
</reference>
<gene>
    <name evidence="2" type="ORF">I601_3259</name>
</gene>
<evidence type="ECO:0000313" key="2">
    <source>
        <dbReference type="EMBL" id="ANH39666.1"/>
    </source>
</evidence>
<name>A0A1A9GNK6_9ACTN</name>
<protein>
    <submittedName>
        <fullName evidence="2">Uncharacterized protein</fullName>
    </submittedName>
</protein>
<dbReference type="KEGG" id="ndk:I601_3259"/>
<dbReference type="PATRIC" id="fig|1300347.3.peg.3264"/>
<keyword evidence="3" id="KW-1185">Reference proteome</keyword>
<feature type="region of interest" description="Disordered" evidence="1">
    <location>
        <begin position="1"/>
        <end position="23"/>
    </location>
</feature>
<sequence length="261" mass="27467">MPADCGISSPPTSMTPVERSGTSCDLGDVAGVFPTDRRHPSTTRWTSLLTRLSVLTLAVLMTTGCTSQETTTGPATGADAVSDTRQSHLGDEGIAVIKSTGAARLDLQDHAIAASEVGVEEGRMGPIIGSPSGPVIDLTLVGPRGEDTVETSVFGVLFDTDGSGLSVTWTTSYDAGEGLSALRAERRRWGLRASDLQFLAEDVQWGGEVDRVLGPSVAQSGLVVSTTARFGRRDVLQFEVLLSDAYYTPKALAQIERGEIP</sequence>
<dbReference type="EMBL" id="CP015079">
    <property type="protein sequence ID" value="ANH39666.1"/>
    <property type="molecule type" value="Genomic_DNA"/>
</dbReference>
<evidence type="ECO:0000256" key="1">
    <source>
        <dbReference type="SAM" id="MobiDB-lite"/>
    </source>
</evidence>
<organism evidence="2 3">
    <name type="scientific">Nocardioides dokdonensis FR1436</name>
    <dbReference type="NCBI Taxonomy" id="1300347"/>
    <lineage>
        <taxon>Bacteria</taxon>
        <taxon>Bacillati</taxon>
        <taxon>Actinomycetota</taxon>
        <taxon>Actinomycetes</taxon>
        <taxon>Propionibacteriales</taxon>
        <taxon>Nocardioidaceae</taxon>
        <taxon>Nocardioides</taxon>
    </lineage>
</organism>
<proteinExistence type="predicted"/>
<dbReference type="AlphaFoldDB" id="A0A1A9GNK6"/>
<dbReference type="Proteomes" id="UP000077868">
    <property type="component" value="Chromosome"/>
</dbReference>
<feature type="compositionally biased region" description="Polar residues" evidence="1">
    <location>
        <begin position="9"/>
        <end position="23"/>
    </location>
</feature>